<proteinExistence type="inferred from homology"/>
<evidence type="ECO:0000256" key="6">
    <source>
        <dbReference type="ARBA" id="ARBA00023002"/>
    </source>
</evidence>
<dbReference type="GO" id="GO:0016491">
    <property type="term" value="F:oxidoreductase activity"/>
    <property type="evidence" value="ECO:0007669"/>
    <property type="project" value="UniProtKB-KW"/>
</dbReference>
<dbReference type="Pfam" id="PF00881">
    <property type="entry name" value="Nitroreductase"/>
    <property type="match status" value="1"/>
</dbReference>
<reference evidence="9" key="1">
    <citation type="journal article" date="2015" name="Nature">
        <title>Complex archaea that bridge the gap between prokaryotes and eukaryotes.</title>
        <authorList>
            <person name="Spang A."/>
            <person name="Saw J.H."/>
            <person name="Jorgensen S.L."/>
            <person name="Zaremba-Niedzwiedzka K."/>
            <person name="Martijn J."/>
            <person name="Lind A.E."/>
            <person name="van Eijk R."/>
            <person name="Schleper C."/>
            <person name="Guy L."/>
            <person name="Ettema T.J."/>
        </authorList>
    </citation>
    <scope>NUCLEOTIDE SEQUENCE</scope>
</reference>
<dbReference type="EMBL" id="LAZR01000067">
    <property type="protein sequence ID" value="KKN95945.1"/>
    <property type="molecule type" value="Genomic_DNA"/>
</dbReference>
<keyword evidence="6" id="KW-0560">Oxidoreductase</keyword>
<evidence type="ECO:0000256" key="5">
    <source>
        <dbReference type="ARBA" id="ARBA00022857"/>
    </source>
</evidence>
<dbReference type="PANTHER" id="PTHR43821">
    <property type="entry name" value="NAD(P)H NITROREDUCTASE YDJA-RELATED"/>
    <property type="match status" value="1"/>
</dbReference>
<dbReference type="InterPro" id="IPR029479">
    <property type="entry name" value="Nitroreductase"/>
</dbReference>
<organism evidence="9">
    <name type="scientific">marine sediment metagenome</name>
    <dbReference type="NCBI Taxonomy" id="412755"/>
    <lineage>
        <taxon>unclassified sequences</taxon>
        <taxon>metagenomes</taxon>
        <taxon>ecological metagenomes</taxon>
    </lineage>
</organism>
<sequence>MDALTALHERVSVPRLIGPAPDAAQREALFKAALRAPDHAYLRPWRFLVLESEGLERLGELFGRAALAETEDLSPDILARYQGLPLRAPLIVVAICQYHAHPKVPRIEQEMACAVAVGNMLVAAHAMGLGAVWRTGDLAYNPLVRSGLGLAENEQIAAFLYIGHPAGVLKAIPELQISDYFQSWSGL</sequence>
<accession>A0A0F9US61</accession>
<keyword evidence="3" id="KW-0285">Flavoprotein</keyword>
<evidence type="ECO:0000256" key="4">
    <source>
        <dbReference type="ARBA" id="ARBA00022643"/>
    </source>
</evidence>
<dbReference type="InterPro" id="IPR052530">
    <property type="entry name" value="NAD(P)H_nitroreductase"/>
</dbReference>
<dbReference type="PIRSF" id="PIRSF000232">
    <property type="entry name" value="YdjA"/>
    <property type="match status" value="1"/>
</dbReference>
<dbReference type="AlphaFoldDB" id="A0A0F9US61"/>
<gene>
    <name evidence="9" type="ORF">LCGC14_0171800</name>
</gene>
<dbReference type="Gene3D" id="3.40.109.10">
    <property type="entry name" value="NADH Oxidase"/>
    <property type="match status" value="1"/>
</dbReference>
<feature type="domain" description="Nitroreductase" evidence="8">
    <location>
        <begin position="21"/>
        <end position="164"/>
    </location>
</feature>
<evidence type="ECO:0000256" key="3">
    <source>
        <dbReference type="ARBA" id="ARBA00022630"/>
    </source>
</evidence>
<keyword evidence="4" id="KW-0288">FMN</keyword>
<evidence type="ECO:0000256" key="7">
    <source>
        <dbReference type="ARBA" id="ARBA00023027"/>
    </source>
</evidence>
<evidence type="ECO:0000313" key="9">
    <source>
        <dbReference type="EMBL" id="KKN95945.1"/>
    </source>
</evidence>
<comment type="cofactor">
    <cofactor evidence="1">
        <name>FMN</name>
        <dbReference type="ChEBI" id="CHEBI:58210"/>
    </cofactor>
</comment>
<dbReference type="InterPro" id="IPR000415">
    <property type="entry name" value="Nitroreductase-like"/>
</dbReference>
<comment type="caution">
    <text evidence="9">The sequence shown here is derived from an EMBL/GenBank/DDBJ whole genome shotgun (WGS) entry which is preliminary data.</text>
</comment>
<keyword evidence="7" id="KW-0520">NAD</keyword>
<dbReference type="InterPro" id="IPR026021">
    <property type="entry name" value="YdjA-like"/>
</dbReference>
<evidence type="ECO:0000259" key="8">
    <source>
        <dbReference type="Pfam" id="PF00881"/>
    </source>
</evidence>
<dbReference type="PANTHER" id="PTHR43821:SF1">
    <property type="entry name" value="NAD(P)H NITROREDUCTASE YDJA-RELATED"/>
    <property type="match status" value="1"/>
</dbReference>
<dbReference type="SUPFAM" id="SSF55469">
    <property type="entry name" value="FMN-dependent nitroreductase-like"/>
    <property type="match status" value="1"/>
</dbReference>
<protein>
    <recommendedName>
        <fullName evidence="8">Nitroreductase domain-containing protein</fullName>
    </recommendedName>
</protein>
<keyword evidence="5" id="KW-0521">NADP</keyword>
<evidence type="ECO:0000256" key="1">
    <source>
        <dbReference type="ARBA" id="ARBA00001917"/>
    </source>
</evidence>
<evidence type="ECO:0000256" key="2">
    <source>
        <dbReference type="ARBA" id="ARBA00007118"/>
    </source>
</evidence>
<comment type="similarity">
    <text evidence="2">Belongs to the nitroreductase family.</text>
</comment>
<dbReference type="CDD" id="cd02135">
    <property type="entry name" value="YdjA-like"/>
    <property type="match status" value="1"/>
</dbReference>
<name>A0A0F9US61_9ZZZZ</name>